<dbReference type="Gene3D" id="1.25.40.10">
    <property type="entry name" value="Tetratricopeptide repeat domain"/>
    <property type="match status" value="3"/>
</dbReference>
<dbReference type="EMBL" id="JANUCP010000002">
    <property type="protein sequence ID" value="MCS3918572.1"/>
    <property type="molecule type" value="Genomic_DNA"/>
</dbReference>
<proteinExistence type="predicted"/>
<evidence type="ECO:0000313" key="1">
    <source>
        <dbReference type="EMBL" id="MCS3918572.1"/>
    </source>
</evidence>
<keyword evidence="2" id="KW-1185">Reference proteome</keyword>
<sequence>MKGTERTSKIVTNLFLVALMFVLTNEGRGQPSLLSRSGLKNLVDETLQQAMKHHSQHKEIYGSEEFWSFRQLAVGLAEAGCFSEANQVLKAMPKPTKEFAKQQYWDIHRQVAEIAAKSGRHDLAVQLTKQIPNYMTHYHKRMEPTGDMQKASAVRAIAQAIENLPSPQAQKRFKDALYLVVKIGDNFWHGDSLCALAKAAHKFSPQEAKRLASQVLAIAEKCTEDNKRMNLIAKVAAVVSRWDKRKAMELFNRALTIALRQPQKYYERDFAVWFVVERMIEAEFWDEAIKTAQLLPETEPKVSDIPAIAPMVIAPPTKWRALAAIAKALAERGQVERALQIVETIKPPLTRIDTLIAIAQLLAKSSPQKAEELLWKAMADTSENVTTANGYFIAIVEVAAKIVPQKVSEFAFKAVKPLRRLGGYTAATTLSGIAAKMANVDQSASKALFSEALKVARRISNPDQRMLALETLAGQMAHANFFGDAVALLPEIEQTSQARGNVSPGRWCLTARRIVETMAKAGQINQAISLLQKMSQCRNEDRFEALLAIGEALAQRDRKKAEKFIRQAWQMAKAEWQRYERQAQLSRRLGSSPYPPHPDLFLQSLKVTITVARIVSAQTSRR</sequence>
<organism evidence="1 2">
    <name type="scientific">Candidatus Fervidibacter sacchari</name>
    <dbReference type="NCBI Taxonomy" id="1448929"/>
    <lineage>
        <taxon>Bacteria</taxon>
        <taxon>Candidatus Fervidibacterota</taxon>
        <taxon>Candidatus Fervidibacter</taxon>
    </lineage>
</organism>
<dbReference type="RefSeq" id="WP_259094545.1">
    <property type="nucleotide sequence ID" value="NZ_CP130454.1"/>
</dbReference>
<dbReference type="InterPro" id="IPR011990">
    <property type="entry name" value="TPR-like_helical_dom_sf"/>
</dbReference>
<accession>A0ABT2EKW0</accession>
<evidence type="ECO:0000313" key="2">
    <source>
        <dbReference type="Proteomes" id="UP001204798"/>
    </source>
</evidence>
<name>A0ABT2EKW0_9BACT</name>
<gene>
    <name evidence="1" type="ORF">M2350_000972</name>
</gene>
<dbReference type="SUPFAM" id="SSF48452">
    <property type="entry name" value="TPR-like"/>
    <property type="match status" value="2"/>
</dbReference>
<comment type="caution">
    <text evidence="1">The sequence shown here is derived from an EMBL/GenBank/DDBJ whole genome shotgun (WGS) entry which is preliminary data.</text>
</comment>
<reference evidence="1 2" key="1">
    <citation type="submission" date="2022-08" db="EMBL/GenBank/DDBJ databases">
        <title>Bacterial and archaeal communities from various locations to study Microbial Dark Matter (Phase II).</title>
        <authorList>
            <person name="Stepanauskas R."/>
        </authorList>
    </citation>
    <scope>NUCLEOTIDE SEQUENCE [LARGE SCALE GENOMIC DNA]</scope>
    <source>
        <strain evidence="1 2">PD1</strain>
    </source>
</reference>
<protein>
    <submittedName>
        <fullName evidence="1">Tetratricopeptide (TPR) repeat protein</fullName>
    </submittedName>
</protein>
<dbReference type="Proteomes" id="UP001204798">
    <property type="component" value="Unassembled WGS sequence"/>
</dbReference>